<reference evidence="9 11" key="1">
    <citation type="journal article" date="2016" name="PLoS ONE">
        <title>Sequence Assembly of Yarrowia lipolytica Strain W29/CLIB89 Shows Transposable Element Diversity.</title>
        <authorList>
            <person name="Magnan C."/>
            <person name="Yu J."/>
            <person name="Chang I."/>
            <person name="Jahn E."/>
            <person name="Kanomata Y."/>
            <person name="Wu J."/>
            <person name="Zeller M."/>
            <person name="Oakes M."/>
            <person name="Baldi P."/>
            <person name="Sandmeyer S."/>
        </authorList>
    </citation>
    <scope>NUCLEOTIDE SEQUENCE [LARGE SCALE GENOMIC DNA]</scope>
    <source>
        <strain evidence="9">CLIB89</strain>
        <strain evidence="11">CLIB89(W29)</strain>
    </source>
</reference>
<dbReference type="InterPro" id="IPR036291">
    <property type="entry name" value="NAD(P)-bd_dom_sf"/>
</dbReference>
<dbReference type="VEuPathDB" id="FungiDB:YALI1_F03452g"/>
<keyword evidence="2" id="KW-0521">NADP</keyword>
<evidence type="ECO:0000256" key="3">
    <source>
        <dbReference type="ARBA" id="ARBA00023002"/>
    </source>
</evidence>
<evidence type="ECO:0000256" key="4">
    <source>
        <dbReference type="ARBA" id="ARBA00060719"/>
    </source>
</evidence>
<dbReference type="Proteomes" id="UP000182444">
    <property type="component" value="Chromosome 1F"/>
</dbReference>
<dbReference type="InterPro" id="IPR020904">
    <property type="entry name" value="Sc_DH/Rdtase_CS"/>
</dbReference>
<dbReference type="FunFam" id="3.40.50.720:FF:000240">
    <property type="entry name" value="SDR family oxidoreductase"/>
    <property type="match status" value="1"/>
</dbReference>
<evidence type="ECO:0000256" key="5">
    <source>
        <dbReference type="ARBA" id="ARBA00066831"/>
    </source>
</evidence>
<evidence type="ECO:0000313" key="9">
    <source>
        <dbReference type="EMBL" id="AOW06530.1"/>
    </source>
</evidence>
<evidence type="ECO:0000256" key="7">
    <source>
        <dbReference type="RuleBase" id="RU000363"/>
    </source>
</evidence>
<dbReference type="Gene3D" id="3.40.50.720">
    <property type="entry name" value="NAD(P)-binding Rossmann-like Domain"/>
    <property type="match status" value="2"/>
</dbReference>
<evidence type="ECO:0000256" key="2">
    <source>
        <dbReference type="ARBA" id="ARBA00022857"/>
    </source>
</evidence>
<evidence type="ECO:0000256" key="1">
    <source>
        <dbReference type="ARBA" id="ARBA00006484"/>
    </source>
</evidence>
<dbReference type="SUPFAM" id="SSF51735">
    <property type="entry name" value="NAD(P)-binding Rossmann-fold domains"/>
    <property type="match status" value="1"/>
</dbReference>
<dbReference type="EC" id="1.1.1.250" evidence="5"/>
<evidence type="ECO:0000313" key="11">
    <source>
        <dbReference type="Proteomes" id="UP000182444"/>
    </source>
</evidence>
<proteinExistence type="inferred from homology"/>
<gene>
    <name evidence="10" type="ORF">B0I71DRAFT_126147</name>
    <name evidence="9" type="ORF">YALI1_F03452g</name>
</gene>
<dbReference type="AlphaFoldDB" id="A0A1H6PMI9"/>
<dbReference type="GO" id="GO:0047038">
    <property type="term" value="F:D-arabinitol 2-dehydrogenase activity"/>
    <property type="evidence" value="ECO:0007669"/>
    <property type="project" value="UniProtKB-EC"/>
</dbReference>
<organism evidence="9 11">
    <name type="scientific">Yarrowia lipolytica</name>
    <name type="common">Candida lipolytica</name>
    <dbReference type="NCBI Taxonomy" id="4952"/>
    <lineage>
        <taxon>Eukaryota</taxon>
        <taxon>Fungi</taxon>
        <taxon>Dikarya</taxon>
        <taxon>Ascomycota</taxon>
        <taxon>Saccharomycotina</taxon>
        <taxon>Dipodascomycetes</taxon>
        <taxon>Dipodascales</taxon>
        <taxon>Dipodascales incertae sedis</taxon>
        <taxon>Yarrowia</taxon>
    </lineage>
</organism>
<dbReference type="OrthoDB" id="5325318at2759"/>
<dbReference type="EMBL" id="CP017558">
    <property type="protein sequence ID" value="AOW06530.1"/>
    <property type="molecule type" value="Genomic_DNA"/>
</dbReference>
<dbReference type="KEGG" id="yli:2908139"/>
<dbReference type="PRINTS" id="PR00081">
    <property type="entry name" value="GDHRDH"/>
</dbReference>
<evidence type="ECO:0000256" key="8">
    <source>
        <dbReference type="SAM" id="MobiDB-lite"/>
    </source>
</evidence>
<comment type="pathway">
    <text evidence="4">Carbohydrate metabolism; D-arabinitol metabolism.</text>
</comment>
<dbReference type="PANTHER" id="PTHR42760:SF115">
    <property type="entry name" value="3-OXOACYL-[ACYL-CARRIER-PROTEIN] REDUCTASE FABG"/>
    <property type="match status" value="1"/>
</dbReference>
<feature type="region of interest" description="Disordered" evidence="8">
    <location>
        <begin position="115"/>
        <end position="138"/>
    </location>
</feature>
<evidence type="ECO:0000313" key="10">
    <source>
        <dbReference type="EMBL" id="RDW29184.1"/>
    </source>
</evidence>
<evidence type="ECO:0000313" key="12">
    <source>
        <dbReference type="Proteomes" id="UP000256601"/>
    </source>
</evidence>
<dbReference type="GeneID" id="2908139"/>
<name>A0A1H6PMI9_YARLL</name>
<protein>
    <recommendedName>
        <fullName evidence="6">D-arabinitol 2-dehydrogenase [ribulose-forming]</fullName>
        <ecNumber evidence="5">1.1.1.250</ecNumber>
    </recommendedName>
</protein>
<dbReference type="Pfam" id="PF00106">
    <property type="entry name" value="adh_short"/>
    <property type="match status" value="1"/>
</dbReference>
<feature type="region of interest" description="Disordered" evidence="8">
    <location>
        <begin position="67"/>
        <end position="99"/>
    </location>
</feature>
<keyword evidence="3" id="KW-0560">Oxidoreductase</keyword>
<dbReference type="GO" id="GO:0005975">
    <property type="term" value="P:carbohydrate metabolic process"/>
    <property type="evidence" value="ECO:0007669"/>
    <property type="project" value="UniProtKB-ARBA"/>
</dbReference>
<dbReference type="PRINTS" id="PR00080">
    <property type="entry name" value="SDRFAMILY"/>
</dbReference>
<dbReference type="eggNOG" id="KOG0725">
    <property type="taxonomic scope" value="Eukaryota"/>
</dbReference>
<dbReference type="RefSeq" id="XP_504895.1">
    <property type="nucleotide sequence ID" value="XM_504895.1"/>
</dbReference>
<dbReference type="EMBL" id="KZ857324">
    <property type="protein sequence ID" value="RDW29184.1"/>
    <property type="molecule type" value="Genomic_DNA"/>
</dbReference>
<dbReference type="VEuPathDB" id="FungiDB:YALI0_F02211g"/>
<evidence type="ECO:0000256" key="6">
    <source>
        <dbReference type="ARBA" id="ARBA00070881"/>
    </source>
</evidence>
<sequence length="343" mass="37083">MSLFSLAKKTAVITGGSGGLGIAAAKQLLRAGASVALVDNNLPRIQPAAEQLLEWYKTANEAHHNVRPTPIYASPTGTHKVSETETESTTGGLNEHSPHDITKPDISLDASADSSQSSVAHDAARAHEAAGIPPGKGKNFPQQRISAWACDVSDVHQVSDTVKAIREHHKSPLDILVNCAGFCENMTAFDYPNPQVKRLLDVNLMGSYNFATEVAKSLVLDESPGSLILVASMSGSIVNDPQPQTPYNMSKAGVIHMAKSLAAEWAQYNIRVNTLSPGYILTPLTRHIIETDGELRNDWERRIPFRRMAEPEEFGGPIVFMASDASSYMTGHDLIVDGGYTIW</sequence>
<dbReference type="PANTHER" id="PTHR42760">
    <property type="entry name" value="SHORT-CHAIN DEHYDROGENASES/REDUCTASES FAMILY MEMBER"/>
    <property type="match status" value="1"/>
</dbReference>
<dbReference type="Pfam" id="PF13561">
    <property type="entry name" value="adh_short_C2"/>
    <property type="match status" value="1"/>
</dbReference>
<dbReference type="PROSITE" id="PS00061">
    <property type="entry name" value="ADH_SHORT"/>
    <property type="match status" value="1"/>
</dbReference>
<accession>A0A1H6PMI9</accession>
<reference evidence="10 12" key="2">
    <citation type="submission" date="2018-07" db="EMBL/GenBank/DDBJ databases">
        <title>Draft Genome Assemblies for Five Robust Yarrowia lipolytica Strains Exhibiting High Lipid Production and Pentose Sugar Utilization and Sugar Alcohol Secretion from Undetoxified Lignocellulosic Biomass Hydrolysates.</title>
        <authorList>
            <consortium name="DOE Joint Genome Institute"/>
            <person name="Walker C."/>
            <person name="Ryu S."/>
            <person name="Na H."/>
            <person name="Zane M."/>
            <person name="LaButti K."/>
            <person name="Lipzen A."/>
            <person name="Haridas S."/>
            <person name="Barry K."/>
            <person name="Grigoriev I.V."/>
            <person name="Quarterman J."/>
            <person name="Slininger P."/>
            <person name="Dien B."/>
            <person name="Trinh C.T."/>
        </authorList>
    </citation>
    <scope>NUCLEOTIDE SEQUENCE [LARGE SCALE GENOMIC DNA]</scope>
    <source>
        <strain evidence="10 12">YB392</strain>
    </source>
</reference>
<dbReference type="InterPro" id="IPR002347">
    <property type="entry name" value="SDR_fam"/>
</dbReference>
<comment type="similarity">
    <text evidence="1 7">Belongs to the short-chain dehydrogenases/reductases (SDR) family.</text>
</comment>
<dbReference type="Proteomes" id="UP000256601">
    <property type="component" value="Unassembled WGS sequence"/>
</dbReference>